<evidence type="ECO:0000313" key="8">
    <source>
        <dbReference type="Proteomes" id="UP001583280"/>
    </source>
</evidence>
<reference evidence="7 8" key="1">
    <citation type="journal article" date="2024" name="IMA Fungus">
        <title>IMA Genome - F19 : A genome assembly and annotation guide to empower mycologists, including annotated draft genome sequences of Ceratocystis pirilliformis, Diaporthe australafricana, Fusarium ophioides, Paecilomyces lecythidis, and Sporothrix stenoceras.</title>
        <authorList>
            <person name="Aylward J."/>
            <person name="Wilson A.M."/>
            <person name="Visagie C.M."/>
            <person name="Spraker J."/>
            <person name="Barnes I."/>
            <person name="Buitendag C."/>
            <person name="Ceriani C."/>
            <person name="Del Mar Angel L."/>
            <person name="du Plessis D."/>
            <person name="Fuchs T."/>
            <person name="Gasser K."/>
            <person name="Kramer D."/>
            <person name="Li W."/>
            <person name="Munsamy K."/>
            <person name="Piso A."/>
            <person name="Price J.L."/>
            <person name="Sonnekus B."/>
            <person name="Thomas C."/>
            <person name="van der Nest A."/>
            <person name="van Dijk A."/>
            <person name="van Heerden A."/>
            <person name="van Vuuren N."/>
            <person name="Yilmaz N."/>
            <person name="Duong T.A."/>
            <person name="van der Merwe N.A."/>
            <person name="Wingfield M.J."/>
            <person name="Wingfield B.D."/>
        </authorList>
    </citation>
    <scope>NUCLEOTIDE SEQUENCE [LARGE SCALE GENOMIC DNA]</scope>
    <source>
        <strain evidence="7 8">CMW 12675</strain>
    </source>
</reference>
<evidence type="ECO:0000256" key="5">
    <source>
        <dbReference type="SAM" id="MobiDB-lite"/>
    </source>
</evidence>
<dbReference type="EMBL" id="JAWDJO010000160">
    <property type="protein sequence ID" value="KAL1891216.1"/>
    <property type="molecule type" value="Genomic_DNA"/>
</dbReference>
<dbReference type="PANTHER" id="PTHR20922">
    <property type="entry name" value="DNL-TYPE ZINC FINGER PROTEIN"/>
    <property type="match status" value="1"/>
</dbReference>
<keyword evidence="2 4" id="KW-0863">Zinc-finger</keyword>
<evidence type="ECO:0000313" key="7">
    <source>
        <dbReference type="EMBL" id="KAL1891216.1"/>
    </source>
</evidence>
<dbReference type="PANTHER" id="PTHR20922:SF13">
    <property type="entry name" value="DNL-TYPE ZINC FINGER PROTEIN"/>
    <property type="match status" value="1"/>
</dbReference>
<organism evidence="7 8">
    <name type="scientific">Ceratocystis pirilliformis</name>
    <dbReference type="NCBI Taxonomy" id="259994"/>
    <lineage>
        <taxon>Eukaryota</taxon>
        <taxon>Fungi</taxon>
        <taxon>Dikarya</taxon>
        <taxon>Ascomycota</taxon>
        <taxon>Pezizomycotina</taxon>
        <taxon>Sordariomycetes</taxon>
        <taxon>Hypocreomycetidae</taxon>
        <taxon>Microascales</taxon>
        <taxon>Ceratocystidaceae</taxon>
        <taxon>Ceratocystis</taxon>
    </lineage>
</organism>
<evidence type="ECO:0000256" key="4">
    <source>
        <dbReference type="PROSITE-ProRule" id="PRU00834"/>
    </source>
</evidence>
<dbReference type="Pfam" id="PF05180">
    <property type="entry name" value="zf-DNL"/>
    <property type="match status" value="1"/>
</dbReference>
<feature type="compositionally biased region" description="Pro residues" evidence="5">
    <location>
        <begin position="10"/>
        <end position="28"/>
    </location>
</feature>
<evidence type="ECO:0000256" key="3">
    <source>
        <dbReference type="ARBA" id="ARBA00022833"/>
    </source>
</evidence>
<sequence length="135" mass="14824">MKYSSSPNSSSPPSPSQPPSNAPAPSSPPSYSELSPEASQVLQRKLQEPHYQLSFTCVPCDHRSTHVVSKQGYHHGSVLIACPNCNNRHVISDHLNIFGDRQVTVEQLMQEKGEIVRKGVVDANGDVEFFGEEKP</sequence>
<keyword evidence="8" id="KW-1185">Reference proteome</keyword>
<dbReference type="PROSITE" id="PS51501">
    <property type="entry name" value="ZF_DNL"/>
    <property type="match status" value="1"/>
</dbReference>
<proteinExistence type="predicted"/>
<evidence type="ECO:0000256" key="2">
    <source>
        <dbReference type="ARBA" id="ARBA00022771"/>
    </source>
</evidence>
<feature type="domain" description="DNL-type" evidence="6">
    <location>
        <begin position="46"/>
        <end position="135"/>
    </location>
</feature>
<feature type="region of interest" description="Disordered" evidence="5">
    <location>
        <begin position="1"/>
        <end position="45"/>
    </location>
</feature>
<keyword evidence="1" id="KW-0479">Metal-binding</keyword>
<dbReference type="InterPro" id="IPR024158">
    <property type="entry name" value="Mt_import_TIM15"/>
</dbReference>
<feature type="compositionally biased region" description="Low complexity" evidence="5">
    <location>
        <begin position="29"/>
        <end position="39"/>
    </location>
</feature>
<name>A0ABR3YS88_9PEZI</name>
<dbReference type="InterPro" id="IPR007853">
    <property type="entry name" value="Znf_DNL-typ"/>
</dbReference>
<evidence type="ECO:0000259" key="6">
    <source>
        <dbReference type="PROSITE" id="PS51501"/>
    </source>
</evidence>
<keyword evidence="3" id="KW-0862">Zinc</keyword>
<dbReference type="Proteomes" id="UP001583280">
    <property type="component" value="Unassembled WGS sequence"/>
</dbReference>
<evidence type="ECO:0000256" key="1">
    <source>
        <dbReference type="ARBA" id="ARBA00022723"/>
    </source>
</evidence>
<accession>A0ABR3YS88</accession>
<gene>
    <name evidence="7" type="ORF">Cpir12675_005062</name>
</gene>
<comment type="caution">
    <text evidence="7">The sequence shown here is derived from an EMBL/GenBank/DDBJ whole genome shotgun (WGS) entry which is preliminary data.</text>
</comment>
<protein>
    <recommendedName>
        <fullName evidence="6">DNL-type domain-containing protein</fullName>
    </recommendedName>
</protein>